<dbReference type="InterPro" id="IPR036515">
    <property type="entry name" value="Transposase_17_sf"/>
</dbReference>
<evidence type="ECO:0000313" key="2">
    <source>
        <dbReference type="EMBL" id="MET1257586.1"/>
    </source>
</evidence>
<dbReference type="GO" id="GO:0016787">
    <property type="term" value="F:hydrolase activity"/>
    <property type="evidence" value="ECO:0007669"/>
    <property type="project" value="UniProtKB-KW"/>
</dbReference>
<evidence type="ECO:0000313" key="3">
    <source>
        <dbReference type="Proteomes" id="UP001548189"/>
    </source>
</evidence>
<reference evidence="2 3" key="1">
    <citation type="submission" date="2024-06" db="EMBL/GenBank/DDBJ databases">
        <authorList>
            <person name="Li F."/>
        </authorList>
    </citation>
    <scope>NUCLEOTIDE SEQUENCE [LARGE SCALE GENOMIC DNA]</scope>
    <source>
        <strain evidence="2 3">GXAS 311</strain>
    </source>
</reference>
<dbReference type="PANTHER" id="PTHR34322:SF2">
    <property type="entry name" value="TRANSPOSASE IS200-LIKE DOMAIN-CONTAINING PROTEIN"/>
    <property type="match status" value="1"/>
</dbReference>
<feature type="domain" description="Transposase IS200-like" evidence="1">
    <location>
        <begin position="12"/>
        <end position="187"/>
    </location>
</feature>
<comment type="caution">
    <text evidence="2">The sequence shown here is derived from an EMBL/GenBank/DDBJ whole genome shotgun (WGS) entry which is preliminary data.</text>
</comment>
<gene>
    <name evidence="2" type="ORF">ABVT43_20815</name>
</gene>
<dbReference type="Proteomes" id="UP001548189">
    <property type="component" value="Unassembled WGS sequence"/>
</dbReference>
<protein>
    <submittedName>
        <fullName evidence="2">Alpha-amylase family glycosyl hydrolase</fullName>
    </submittedName>
</protein>
<dbReference type="SUPFAM" id="SSF143422">
    <property type="entry name" value="Transposase IS200-like"/>
    <property type="match status" value="1"/>
</dbReference>
<dbReference type="RefSeq" id="WP_353898169.1">
    <property type="nucleotide sequence ID" value="NZ_JBEVCJ010000116.1"/>
</dbReference>
<dbReference type="SMART" id="SM01321">
    <property type="entry name" value="Y1_Tnp"/>
    <property type="match status" value="1"/>
</dbReference>
<sequence>MAIPRKQQIDSENPGYYHLTSRCVRRSFLCGFDAETGINYEHRRQWIENRILQLADIFAIEVYAYAVMSNHYHLVVYSNPKAPEQWSDLTVAERWLKVFPGKLDKPEFQQQRQLRLQAIVNDKDLLATYRKRLGDISWLMRRLNEPLARLANLEDGCKGHFWESRFTSQALLDESAALACMAYVDLNPIRAGMSESLQNSEHTSIKKRVNTMTAKQLNRAVISMAGNIKTRCLNLKLRDYIELVEWTGKNIVYPNKTVMPSHIQSVLAELNINQSHWLSQIKHYGTNYGRFVGCIHSIKAKVMQLEQQWIQGSKQLQKLFSTV</sequence>
<dbReference type="PANTHER" id="PTHR34322">
    <property type="entry name" value="TRANSPOSASE, Y1_TNP DOMAIN-CONTAINING"/>
    <property type="match status" value="1"/>
</dbReference>
<dbReference type="EMBL" id="JBEVCJ010000116">
    <property type="protein sequence ID" value="MET1257586.1"/>
    <property type="molecule type" value="Genomic_DNA"/>
</dbReference>
<organism evidence="2 3">
    <name type="scientific">Aliikangiella maris</name>
    <dbReference type="NCBI Taxonomy" id="3162458"/>
    <lineage>
        <taxon>Bacteria</taxon>
        <taxon>Pseudomonadati</taxon>
        <taxon>Pseudomonadota</taxon>
        <taxon>Gammaproteobacteria</taxon>
        <taxon>Oceanospirillales</taxon>
        <taxon>Pleioneaceae</taxon>
        <taxon>Aliikangiella</taxon>
    </lineage>
</organism>
<dbReference type="InterPro" id="IPR002686">
    <property type="entry name" value="Transposase_17"/>
</dbReference>
<keyword evidence="3" id="KW-1185">Reference proteome</keyword>
<accession>A0ABV2C074</accession>
<proteinExistence type="predicted"/>
<dbReference type="Gene3D" id="3.30.70.1290">
    <property type="entry name" value="Transposase IS200-like"/>
    <property type="match status" value="1"/>
</dbReference>
<evidence type="ECO:0000259" key="1">
    <source>
        <dbReference type="SMART" id="SM01321"/>
    </source>
</evidence>
<name>A0ABV2C074_9GAMM</name>
<keyword evidence="2" id="KW-0378">Hydrolase</keyword>